<accession>A0A4R6V719</accession>
<sequence>MGNTREWRKSSYSSGVNNNCVEVAGGTGTVSVRDTQNRGLGKIDFTSAAWASFLRDLKDGRL</sequence>
<proteinExistence type="predicted"/>
<dbReference type="AlphaFoldDB" id="A0A4R6V719"/>
<organism evidence="2 3">
    <name type="scientific">Actinorugispora endophytica</name>
    <dbReference type="NCBI Taxonomy" id="1605990"/>
    <lineage>
        <taxon>Bacteria</taxon>
        <taxon>Bacillati</taxon>
        <taxon>Actinomycetota</taxon>
        <taxon>Actinomycetes</taxon>
        <taxon>Streptosporangiales</taxon>
        <taxon>Nocardiopsidaceae</taxon>
        <taxon>Actinorugispora</taxon>
    </lineage>
</organism>
<feature type="domain" description="DUF397" evidence="1">
    <location>
        <begin position="6"/>
        <end position="58"/>
    </location>
</feature>
<dbReference type="RefSeq" id="WP_133740309.1">
    <property type="nucleotide sequence ID" value="NZ_SNYN01000002.1"/>
</dbReference>
<protein>
    <submittedName>
        <fullName evidence="2">Uncharacterized protein DUF397</fullName>
    </submittedName>
</protein>
<evidence type="ECO:0000259" key="1">
    <source>
        <dbReference type="Pfam" id="PF04149"/>
    </source>
</evidence>
<evidence type="ECO:0000313" key="2">
    <source>
        <dbReference type="EMBL" id="TDQ54317.1"/>
    </source>
</evidence>
<comment type="caution">
    <text evidence="2">The sequence shown here is derived from an EMBL/GenBank/DDBJ whole genome shotgun (WGS) entry which is preliminary data.</text>
</comment>
<keyword evidence="3" id="KW-1185">Reference proteome</keyword>
<dbReference type="Pfam" id="PF04149">
    <property type="entry name" value="DUF397"/>
    <property type="match status" value="1"/>
</dbReference>
<reference evidence="2 3" key="1">
    <citation type="submission" date="2019-03" db="EMBL/GenBank/DDBJ databases">
        <title>Genomic Encyclopedia of Type Strains, Phase IV (KMG-IV): sequencing the most valuable type-strain genomes for metagenomic binning, comparative biology and taxonomic classification.</title>
        <authorList>
            <person name="Goeker M."/>
        </authorList>
    </citation>
    <scope>NUCLEOTIDE SEQUENCE [LARGE SCALE GENOMIC DNA]</scope>
    <source>
        <strain evidence="2 3">DSM 46770</strain>
    </source>
</reference>
<dbReference type="Proteomes" id="UP000295281">
    <property type="component" value="Unassembled WGS sequence"/>
</dbReference>
<name>A0A4R6V719_9ACTN</name>
<gene>
    <name evidence="2" type="ORF">EV190_102151</name>
</gene>
<dbReference type="EMBL" id="SNYN01000002">
    <property type="protein sequence ID" value="TDQ54317.1"/>
    <property type="molecule type" value="Genomic_DNA"/>
</dbReference>
<dbReference type="OrthoDB" id="4570646at2"/>
<evidence type="ECO:0000313" key="3">
    <source>
        <dbReference type="Proteomes" id="UP000295281"/>
    </source>
</evidence>
<dbReference type="InterPro" id="IPR007278">
    <property type="entry name" value="DUF397"/>
</dbReference>